<name>A0A4P7UE76_9ACTN</name>
<evidence type="ECO:0000256" key="1">
    <source>
        <dbReference type="SAM" id="MobiDB-lite"/>
    </source>
</evidence>
<dbReference type="AlphaFoldDB" id="A0A4P7UE76"/>
<feature type="compositionally biased region" description="Acidic residues" evidence="1">
    <location>
        <begin position="328"/>
        <end position="342"/>
    </location>
</feature>
<evidence type="ECO:0000313" key="4">
    <source>
        <dbReference type="Proteomes" id="UP000297025"/>
    </source>
</evidence>
<feature type="compositionally biased region" description="Basic residues" evidence="1">
    <location>
        <begin position="40"/>
        <end position="63"/>
    </location>
</feature>
<feature type="compositionally biased region" description="Basic residues" evidence="1">
    <location>
        <begin position="84"/>
        <end position="109"/>
    </location>
</feature>
<organism evidence="3 4">
    <name type="scientific">Nocardioides daphniae</name>
    <dbReference type="NCBI Taxonomy" id="402297"/>
    <lineage>
        <taxon>Bacteria</taxon>
        <taxon>Bacillati</taxon>
        <taxon>Actinomycetota</taxon>
        <taxon>Actinomycetes</taxon>
        <taxon>Propionibacteriales</taxon>
        <taxon>Nocardioidaceae</taxon>
        <taxon>Nocardioides</taxon>
    </lineage>
</organism>
<dbReference type="EMBL" id="CP038462">
    <property type="protein sequence ID" value="QCC78612.1"/>
    <property type="molecule type" value="Genomic_DNA"/>
</dbReference>
<dbReference type="Proteomes" id="UP000297025">
    <property type="component" value="Chromosome"/>
</dbReference>
<dbReference type="InterPro" id="IPR032109">
    <property type="entry name" value="Big_3_5"/>
</dbReference>
<dbReference type="KEGG" id="ndp:E2C04_04155"/>
<feature type="region of interest" description="Disordered" evidence="1">
    <location>
        <begin position="328"/>
        <end position="360"/>
    </location>
</feature>
<sequence length="443" mass="48205">MVARQHRTPHPHQRLPRLRQRARRVLPDPGRAAPEAPHPDRHHAGRLRHAADRHRLRTARRGHRGDGAADRRRRALQLQDALHARRHRLGLRSGDHHRHRPRRGLRRRRGGLDGRGAEGCRQPGGRVGTHVPGQRIRRHRGLRRQPPGGVPDGQRGRQLHAPLPLRDGPDRRAVAATPVPPPGEPRGRLRRRQREGQRQRRPLHRAAAGSWLHNAPATTIITDNPADPGRSNPLVGERTWSSYDASDLGATWGITVLDLAAAGVSPGDTVKLRFDLGTDYCGGIHGWAVDDVSVTWCEADVPGAVPSTPVVTPAAGGTPLELLDEVEPTADPADETSDETADDTSGARAATRTRVQAPARGVRPGRAFTLTARVSGTDGGRVRFTVGGRVVGTAKVVDGVARLKVRPRTARLVRVGQRRAVAAYLGTAKAAPSKGRATLRVRR</sequence>
<dbReference type="Gene3D" id="2.60.40.10">
    <property type="entry name" value="Immunoglobulins"/>
    <property type="match status" value="1"/>
</dbReference>
<feature type="compositionally biased region" description="Basic residues" evidence="1">
    <location>
        <begin position="1"/>
        <end position="24"/>
    </location>
</feature>
<protein>
    <recommendedName>
        <fullName evidence="2">Bacterial Ig-like domain-containing protein</fullName>
    </recommendedName>
</protein>
<dbReference type="InterPro" id="IPR013783">
    <property type="entry name" value="Ig-like_fold"/>
</dbReference>
<feature type="compositionally biased region" description="Basic residues" evidence="1">
    <location>
        <begin position="188"/>
        <end position="204"/>
    </location>
</feature>
<proteinExistence type="predicted"/>
<accession>A0A4P7UE76</accession>
<dbReference type="Pfam" id="PF16640">
    <property type="entry name" value="Big_3_5"/>
    <property type="match status" value="1"/>
</dbReference>
<gene>
    <name evidence="3" type="ORF">E2C04_04155</name>
</gene>
<feature type="domain" description="Bacterial Ig-like" evidence="2">
    <location>
        <begin position="362"/>
        <end position="439"/>
    </location>
</feature>
<feature type="region of interest" description="Disordered" evidence="1">
    <location>
        <begin position="1"/>
        <end position="205"/>
    </location>
</feature>
<evidence type="ECO:0000259" key="2">
    <source>
        <dbReference type="Pfam" id="PF16640"/>
    </source>
</evidence>
<dbReference type="GO" id="GO:0005975">
    <property type="term" value="P:carbohydrate metabolic process"/>
    <property type="evidence" value="ECO:0007669"/>
    <property type="project" value="UniProtKB-ARBA"/>
</dbReference>
<evidence type="ECO:0000313" key="3">
    <source>
        <dbReference type="EMBL" id="QCC78612.1"/>
    </source>
</evidence>
<reference evidence="3 4" key="1">
    <citation type="journal article" date="2008" name="Int. J. Syst. Evol. Microbiol.">
        <title>Nocardioides daphniae sp. nov., isolated from Daphnia cucullata (Crustacea: Cladocera).</title>
        <authorList>
            <person name="Toth E.M."/>
            <person name="Keki Z."/>
            <person name="Homonnay Z.G."/>
            <person name="Borsodi A.K."/>
            <person name="Marialigeti K."/>
            <person name="Schumann P."/>
        </authorList>
    </citation>
    <scope>NUCLEOTIDE SEQUENCE [LARGE SCALE GENOMIC DNA]</scope>
    <source>
        <strain evidence="3 4">JCM 16608</strain>
    </source>
</reference>